<gene>
    <name evidence="1" type="ORF">AVDCRST_MAG25-2646</name>
</gene>
<evidence type="ECO:0000313" key="1">
    <source>
        <dbReference type="EMBL" id="CAA9479093.1"/>
    </source>
</evidence>
<feature type="non-terminal residue" evidence="1">
    <location>
        <position position="1"/>
    </location>
</feature>
<sequence>CRSRACRTRTRVRLTLAAGGPRRPFRRPAGLLGLLRRGRAQETGV</sequence>
<reference evidence="1" key="1">
    <citation type="submission" date="2020-02" db="EMBL/GenBank/DDBJ databases">
        <authorList>
            <person name="Meier V. D."/>
        </authorList>
    </citation>
    <scope>NUCLEOTIDE SEQUENCE</scope>
    <source>
        <strain evidence="1">AVDCRST_MAG25</strain>
    </source>
</reference>
<dbReference type="EMBL" id="CADCVI010000173">
    <property type="protein sequence ID" value="CAA9479093.1"/>
    <property type="molecule type" value="Genomic_DNA"/>
</dbReference>
<feature type="non-terminal residue" evidence="1">
    <location>
        <position position="45"/>
    </location>
</feature>
<proteinExistence type="predicted"/>
<dbReference type="AlphaFoldDB" id="A0A6J4RQ42"/>
<accession>A0A6J4RQ42</accession>
<organism evidence="1">
    <name type="scientific">uncultured Rubrobacteraceae bacterium</name>
    <dbReference type="NCBI Taxonomy" id="349277"/>
    <lineage>
        <taxon>Bacteria</taxon>
        <taxon>Bacillati</taxon>
        <taxon>Actinomycetota</taxon>
        <taxon>Rubrobacteria</taxon>
        <taxon>Rubrobacterales</taxon>
        <taxon>Rubrobacteraceae</taxon>
        <taxon>environmental samples</taxon>
    </lineage>
</organism>
<protein>
    <submittedName>
        <fullName evidence="1">Uncharacterized protein</fullName>
    </submittedName>
</protein>
<name>A0A6J4RQ42_9ACTN</name>